<feature type="signal peptide" evidence="1">
    <location>
        <begin position="1"/>
        <end position="29"/>
    </location>
</feature>
<dbReference type="AlphaFoldDB" id="A0A2U3QJ91"/>
<keyword evidence="1" id="KW-0732">Signal</keyword>
<organism evidence="2 3">
    <name type="scientific">Candidatus Sulfobium mesophilum</name>
    <dbReference type="NCBI Taxonomy" id="2016548"/>
    <lineage>
        <taxon>Bacteria</taxon>
        <taxon>Pseudomonadati</taxon>
        <taxon>Nitrospirota</taxon>
        <taxon>Nitrospiria</taxon>
        <taxon>Nitrospirales</taxon>
        <taxon>Nitrospiraceae</taxon>
        <taxon>Candidatus Sulfobium</taxon>
    </lineage>
</organism>
<keyword evidence="3" id="KW-1185">Reference proteome</keyword>
<gene>
    <name evidence="2" type="ORF">NBG4_560004</name>
</gene>
<proteinExistence type="predicted"/>
<dbReference type="InterPro" id="IPR021747">
    <property type="entry name" value="DUF3313"/>
</dbReference>
<dbReference type="Pfam" id="PF11769">
    <property type="entry name" value="DUF3313"/>
    <property type="match status" value="1"/>
</dbReference>
<sequence length="258" mass="28548">MGKNLRQCLVIVPVLFLLFAGCASTNGKAKEEGGPKYSGFLSDYSKLQPVDENSKAMRYMNPQADFTKYKKLLLERIMVVLKDDAEYKAIDPDQLKALTDYFREAIVRELGDAYPLTNEAGPDVLRVRIAITNLVPTKAGMSVVTLAVPFATIPDLASGAVTKGGAGSAPYLGHTSIEGEAIDSTTLEQMYAYVEDRYPKKYDVDTSEGVGKAVTKGYGEYFKSYKAWAYTQEAFDYWAKKLRNRLDVISGKKPMAKK</sequence>
<protein>
    <recommendedName>
        <fullName evidence="4">Lipoprotein</fullName>
    </recommendedName>
</protein>
<evidence type="ECO:0000313" key="3">
    <source>
        <dbReference type="Proteomes" id="UP000245125"/>
    </source>
</evidence>
<reference evidence="3" key="1">
    <citation type="submission" date="2018-03" db="EMBL/GenBank/DDBJ databases">
        <authorList>
            <person name="Zecchin S."/>
        </authorList>
    </citation>
    <scope>NUCLEOTIDE SEQUENCE [LARGE SCALE GENOMIC DNA]</scope>
</reference>
<dbReference type="Proteomes" id="UP000245125">
    <property type="component" value="Unassembled WGS sequence"/>
</dbReference>
<evidence type="ECO:0000256" key="1">
    <source>
        <dbReference type="SAM" id="SignalP"/>
    </source>
</evidence>
<name>A0A2U3QJ91_9BACT</name>
<accession>A0A2U3QJ91</accession>
<feature type="chain" id="PRO_5015732383" description="Lipoprotein" evidence="1">
    <location>
        <begin position="30"/>
        <end position="258"/>
    </location>
</feature>
<evidence type="ECO:0000313" key="2">
    <source>
        <dbReference type="EMBL" id="SPQ01464.1"/>
    </source>
</evidence>
<dbReference type="PROSITE" id="PS51257">
    <property type="entry name" value="PROKAR_LIPOPROTEIN"/>
    <property type="match status" value="1"/>
</dbReference>
<evidence type="ECO:0008006" key="4">
    <source>
        <dbReference type="Google" id="ProtNLM"/>
    </source>
</evidence>
<dbReference type="EMBL" id="OUUY01000104">
    <property type="protein sequence ID" value="SPQ01464.1"/>
    <property type="molecule type" value="Genomic_DNA"/>
</dbReference>